<name>A0A5E4MFP0_9HEMI</name>
<comment type="domain">
    <text evidence="12">The histidine box domains are involved in binding the catalytic metal ions.</text>
</comment>
<keyword evidence="6 14" id="KW-1133">Transmembrane helix</keyword>
<dbReference type="AlphaFoldDB" id="A0A5E4MFP0"/>
<keyword evidence="17" id="KW-1185">Reference proteome</keyword>
<evidence type="ECO:0000256" key="4">
    <source>
        <dbReference type="ARBA" id="ARBA00022692"/>
    </source>
</evidence>
<evidence type="ECO:0000256" key="7">
    <source>
        <dbReference type="ARBA" id="ARBA00023002"/>
    </source>
</evidence>
<dbReference type="InterPro" id="IPR005804">
    <property type="entry name" value="FA_desaturase_dom"/>
</dbReference>
<evidence type="ECO:0000256" key="2">
    <source>
        <dbReference type="ARBA" id="ARBA00009295"/>
    </source>
</evidence>
<dbReference type="EMBL" id="CABPRJ010000511">
    <property type="protein sequence ID" value="VVC30275.1"/>
    <property type="molecule type" value="Genomic_DNA"/>
</dbReference>
<evidence type="ECO:0000256" key="8">
    <source>
        <dbReference type="ARBA" id="ARBA00023004"/>
    </source>
</evidence>
<gene>
    <name evidence="16" type="ORF">CINCED_3A012400</name>
</gene>
<proteinExistence type="inferred from homology"/>
<evidence type="ECO:0000256" key="12">
    <source>
        <dbReference type="RuleBase" id="RU000581"/>
    </source>
</evidence>
<feature type="transmembrane region" description="Helical" evidence="14">
    <location>
        <begin position="201"/>
        <end position="220"/>
    </location>
</feature>
<feature type="region of interest" description="Disordered" evidence="13">
    <location>
        <begin position="332"/>
        <end position="355"/>
    </location>
</feature>
<keyword evidence="7 12" id="KW-0560">Oxidoreductase</keyword>
<feature type="transmembrane region" description="Helical" evidence="14">
    <location>
        <begin position="86"/>
        <end position="108"/>
    </location>
</feature>
<evidence type="ECO:0000256" key="1">
    <source>
        <dbReference type="ARBA" id="ARBA00004141"/>
    </source>
</evidence>
<dbReference type="PRINTS" id="PR00075">
    <property type="entry name" value="FACDDSATRASE"/>
</dbReference>
<comment type="cofactor">
    <cofactor evidence="12">
        <name>Fe(2+)</name>
        <dbReference type="ChEBI" id="CHEBI:29033"/>
    </cofactor>
</comment>
<dbReference type="GO" id="GO:0004768">
    <property type="term" value="F:stearoyl-CoA 9-desaturase activity"/>
    <property type="evidence" value="ECO:0007669"/>
    <property type="project" value="TreeGrafter"/>
</dbReference>
<keyword evidence="11 12" id="KW-0275">Fatty acid biosynthesis</keyword>
<keyword evidence="9" id="KW-0443">Lipid metabolism</keyword>
<accession>A0A5E4MFP0</accession>
<organism evidence="16 17">
    <name type="scientific">Cinara cedri</name>
    <dbReference type="NCBI Taxonomy" id="506608"/>
    <lineage>
        <taxon>Eukaryota</taxon>
        <taxon>Metazoa</taxon>
        <taxon>Ecdysozoa</taxon>
        <taxon>Arthropoda</taxon>
        <taxon>Hexapoda</taxon>
        <taxon>Insecta</taxon>
        <taxon>Pterygota</taxon>
        <taxon>Neoptera</taxon>
        <taxon>Paraneoptera</taxon>
        <taxon>Hemiptera</taxon>
        <taxon>Sternorrhyncha</taxon>
        <taxon>Aphidomorpha</taxon>
        <taxon>Aphidoidea</taxon>
        <taxon>Aphididae</taxon>
        <taxon>Lachninae</taxon>
        <taxon>Cinara</taxon>
    </lineage>
</organism>
<dbReference type="GO" id="GO:0006636">
    <property type="term" value="P:unsaturated fatty acid biosynthetic process"/>
    <property type="evidence" value="ECO:0007669"/>
    <property type="project" value="TreeGrafter"/>
</dbReference>
<keyword evidence="3 12" id="KW-0444">Lipid biosynthesis</keyword>
<dbReference type="GO" id="GO:0005789">
    <property type="term" value="C:endoplasmic reticulum membrane"/>
    <property type="evidence" value="ECO:0007669"/>
    <property type="project" value="TreeGrafter"/>
</dbReference>
<evidence type="ECO:0000256" key="11">
    <source>
        <dbReference type="ARBA" id="ARBA00023160"/>
    </source>
</evidence>
<evidence type="ECO:0000256" key="3">
    <source>
        <dbReference type="ARBA" id="ARBA00022516"/>
    </source>
</evidence>
<keyword evidence="5" id="KW-0276">Fatty acid metabolism</keyword>
<evidence type="ECO:0000256" key="6">
    <source>
        <dbReference type="ARBA" id="ARBA00022989"/>
    </source>
</evidence>
<sequence>MATSTSFAQIWSGVQVEYDENGKHAGVPQPAASVAPRGPPKHKTSPGYRKYQIVWRNVIAFILLHAMTIYGLYISIAGYVQIKTLLFMLAVGSCSALGITVGAHRLWAHRCYNARLPMRILLTLFQTLAFQNHIYEWVRDHRVHHKFTDTDADPHNSSRGFFFSHMGWLMVRKHPDVTTKGRTVDMKDLEADPVVMWQKKYYLWLVPIVTFLMPSLIPYWSWNERFWYSFFTVGVTRYMLSLHATWLVNSAAHIWGTKPYDKNITPTENPTVALLAFGEGWHNYHHAFPWDYKAAELGNYRMNFSTAFIDVCARLGLAYNLKTANASMVKKRSLRTGDSSSGDRGHHRHPEVWGWGDEDMVEEDKRIVQVSE</sequence>
<evidence type="ECO:0000259" key="15">
    <source>
        <dbReference type="Pfam" id="PF00487"/>
    </source>
</evidence>
<evidence type="ECO:0000256" key="13">
    <source>
        <dbReference type="SAM" id="MobiDB-lite"/>
    </source>
</evidence>
<dbReference type="Pfam" id="PF00487">
    <property type="entry name" value="FA_desaturase"/>
    <property type="match status" value="1"/>
</dbReference>
<evidence type="ECO:0000256" key="14">
    <source>
        <dbReference type="SAM" id="Phobius"/>
    </source>
</evidence>
<keyword evidence="8" id="KW-0408">Iron</keyword>
<comment type="subcellular location">
    <subcellularLocation>
        <location evidence="1">Membrane</location>
        <topology evidence="1">Multi-pass membrane protein</topology>
    </subcellularLocation>
</comment>
<protein>
    <submittedName>
        <fullName evidence="16">Acyl-CoA desaturase,Fatty acid desaturase domain,Acyl-CoA desaturase, haem/steroid binding domain</fullName>
    </submittedName>
</protein>
<keyword evidence="10 14" id="KW-0472">Membrane</keyword>
<dbReference type="PANTHER" id="PTHR11351">
    <property type="entry name" value="ACYL-COA DESATURASE"/>
    <property type="match status" value="1"/>
</dbReference>
<reference evidence="16 17" key="1">
    <citation type="submission" date="2019-08" db="EMBL/GenBank/DDBJ databases">
        <authorList>
            <person name="Alioto T."/>
            <person name="Alioto T."/>
            <person name="Gomez Garrido J."/>
        </authorList>
    </citation>
    <scope>NUCLEOTIDE SEQUENCE [LARGE SCALE GENOMIC DNA]</scope>
</reference>
<evidence type="ECO:0000313" key="17">
    <source>
        <dbReference type="Proteomes" id="UP000325440"/>
    </source>
</evidence>
<evidence type="ECO:0000313" key="16">
    <source>
        <dbReference type="EMBL" id="VVC30275.1"/>
    </source>
</evidence>
<dbReference type="InterPro" id="IPR015876">
    <property type="entry name" value="Acyl-CoA_DS"/>
</dbReference>
<evidence type="ECO:0000256" key="5">
    <source>
        <dbReference type="ARBA" id="ARBA00022832"/>
    </source>
</evidence>
<feature type="transmembrane region" description="Helical" evidence="14">
    <location>
        <begin position="58"/>
        <end position="80"/>
    </location>
</feature>
<evidence type="ECO:0000256" key="10">
    <source>
        <dbReference type="ARBA" id="ARBA00023136"/>
    </source>
</evidence>
<feature type="domain" description="Fatty acid desaturase" evidence="15">
    <location>
        <begin position="86"/>
        <end position="289"/>
    </location>
</feature>
<comment type="similarity">
    <text evidence="2 12">Belongs to the fatty acid desaturase type 1 family.</text>
</comment>
<dbReference type="OrthoDB" id="10260134at2759"/>
<dbReference type="Proteomes" id="UP000325440">
    <property type="component" value="Unassembled WGS sequence"/>
</dbReference>
<evidence type="ECO:0000256" key="9">
    <source>
        <dbReference type="ARBA" id="ARBA00023098"/>
    </source>
</evidence>
<dbReference type="CDD" id="cd03505">
    <property type="entry name" value="Delta9-FADS-like"/>
    <property type="match status" value="1"/>
</dbReference>
<keyword evidence="4 12" id="KW-0812">Transmembrane</keyword>
<dbReference type="GO" id="GO:0005506">
    <property type="term" value="F:iron ion binding"/>
    <property type="evidence" value="ECO:0007669"/>
    <property type="project" value="TreeGrafter"/>
</dbReference>
<dbReference type="PANTHER" id="PTHR11351:SF98">
    <property type="entry name" value="RE43130P"/>
    <property type="match status" value="1"/>
</dbReference>